<proteinExistence type="predicted"/>
<keyword evidence="2" id="KW-1185">Reference proteome</keyword>
<name>A0ABR2AA62_9ROSI</name>
<organism evidence="1 2">
    <name type="scientific">Hibiscus sabdariffa</name>
    <name type="common">roselle</name>
    <dbReference type="NCBI Taxonomy" id="183260"/>
    <lineage>
        <taxon>Eukaryota</taxon>
        <taxon>Viridiplantae</taxon>
        <taxon>Streptophyta</taxon>
        <taxon>Embryophyta</taxon>
        <taxon>Tracheophyta</taxon>
        <taxon>Spermatophyta</taxon>
        <taxon>Magnoliopsida</taxon>
        <taxon>eudicotyledons</taxon>
        <taxon>Gunneridae</taxon>
        <taxon>Pentapetalae</taxon>
        <taxon>rosids</taxon>
        <taxon>malvids</taxon>
        <taxon>Malvales</taxon>
        <taxon>Malvaceae</taxon>
        <taxon>Malvoideae</taxon>
        <taxon>Hibiscus</taxon>
    </lineage>
</organism>
<reference evidence="1 2" key="1">
    <citation type="journal article" date="2024" name="G3 (Bethesda)">
        <title>Genome assembly of Hibiscus sabdariffa L. provides insights into metabolisms of medicinal natural products.</title>
        <authorList>
            <person name="Kim T."/>
        </authorList>
    </citation>
    <scope>NUCLEOTIDE SEQUENCE [LARGE SCALE GENOMIC DNA]</scope>
    <source>
        <strain evidence="1">TK-2024</strain>
        <tissue evidence="1">Old leaves</tissue>
    </source>
</reference>
<accession>A0ABR2AA62</accession>
<gene>
    <name evidence="1" type="ORF">V6N12_055768</name>
</gene>
<dbReference type="EMBL" id="JBBPBM010000883">
    <property type="protein sequence ID" value="KAK8489924.1"/>
    <property type="molecule type" value="Genomic_DNA"/>
</dbReference>
<dbReference type="Proteomes" id="UP001472677">
    <property type="component" value="Unassembled WGS sequence"/>
</dbReference>
<sequence>MGKEVPYCDEELIPTARFGALILVLENFDQKYLPPLWCVHHFPGLRVATVPGVSDTAGSDEHLFDAWSNLKLVDAPAKGPASQNPGLPA</sequence>
<comment type="caution">
    <text evidence="1">The sequence shown here is derived from an EMBL/GenBank/DDBJ whole genome shotgun (WGS) entry which is preliminary data.</text>
</comment>
<evidence type="ECO:0000313" key="1">
    <source>
        <dbReference type="EMBL" id="KAK8489924.1"/>
    </source>
</evidence>
<evidence type="ECO:0000313" key="2">
    <source>
        <dbReference type="Proteomes" id="UP001472677"/>
    </source>
</evidence>
<protein>
    <submittedName>
        <fullName evidence="1">Uncharacterized protein</fullName>
    </submittedName>
</protein>